<dbReference type="InterPro" id="IPR013767">
    <property type="entry name" value="PAS_fold"/>
</dbReference>
<dbReference type="SUPFAM" id="SSF55785">
    <property type="entry name" value="PYP-like sensor domain (PAS domain)"/>
    <property type="match status" value="3"/>
</dbReference>
<dbReference type="InterPro" id="IPR004089">
    <property type="entry name" value="MCPsignal_dom"/>
</dbReference>
<evidence type="ECO:0000259" key="6">
    <source>
        <dbReference type="PROSITE" id="PS50112"/>
    </source>
</evidence>
<feature type="domain" description="PAS" evidence="6">
    <location>
        <begin position="127"/>
        <end position="180"/>
    </location>
</feature>
<name>B3PHX1_CELJU</name>
<gene>
    <name evidence="8" type="ordered locus">CJA_3714</name>
</gene>
<dbReference type="Gene3D" id="3.30.450.20">
    <property type="entry name" value="PAS domain"/>
    <property type="match status" value="3"/>
</dbReference>
<dbReference type="PROSITE" id="PS50111">
    <property type="entry name" value="CHEMOTAXIS_TRANSDUC_2"/>
    <property type="match status" value="1"/>
</dbReference>
<keyword evidence="9" id="KW-1185">Reference proteome</keyword>
<dbReference type="SMART" id="SM00283">
    <property type="entry name" value="MA"/>
    <property type="match status" value="1"/>
</dbReference>
<feature type="domain" description="PAC" evidence="7">
    <location>
        <begin position="325"/>
        <end position="377"/>
    </location>
</feature>
<dbReference type="InterPro" id="IPR035965">
    <property type="entry name" value="PAS-like_dom_sf"/>
</dbReference>
<evidence type="ECO:0000256" key="3">
    <source>
        <dbReference type="ARBA" id="ARBA00029447"/>
    </source>
</evidence>
<evidence type="ECO:0000259" key="5">
    <source>
        <dbReference type="PROSITE" id="PS50111"/>
    </source>
</evidence>
<dbReference type="Gene3D" id="1.10.287.950">
    <property type="entry name" value="Methyl-accepting chemotaxis protein"/>
    <property type="match status" value="1"/>
</dbReference>
<dbReference type="PROSITE" id="PS50113">
    <property type="entry name" value="PAC"/>
    <property type="match status" value="2"/>
</dbReference>
<dbReference type="GO" id="GO:0004888">
    <property type="term" value="F:transmembrane signaling receptor activity"/>
    <property type="evidence" value="ECO:0007669"/>
    <property type="project" value="InterPro"/>
</dbReference>
<evidence type="ECO:0000313" key="8">
    <source>
        <dbReference type="EMBL" id="ACE85779.1"/>
    </source>
</evidence>
<feature type="domain" description="Methyl-accepting transducer" evidence="5">
    <location>
        <begin position="485"/>
        <end position="581"/>
    </location>
</feature>
<feature type="domain" description="PAS" evidence="6">
    <location>
        <begin position="251"/>
        <end position="322"/>
    </location>
</feature>
<dbReference type="HOGENOM" id="CLU_000445_107_26_6"/>
<dbReference type="eggNOG" id="COG0840">
    <property type="taxonomic scope" value="Bacteria"/>
</dbReference>
<dbReference type="GO" id="GO:0007165">
    <property type="term" value="P:signal transduction"/>
    <property type="evidence" value="ECO:0007669"/>
    <property type="project" value="UniProtKB-KW"/>
</dbReference>
<dbReference type="SMART" id="SM00091">
    <property type="entry name" value="PAS"/>
    <property type="match status" value="3"/>
</dbReference>
<dbReference type="InterPro" id="IPR004090">
    <property type="entry name" value="Chemotax_Me-accpt_rcpt"/>
</dbReference>
<dbReference type="PROSITE" id="PS50112">
    <property type="entry name" value="PAS"/>
    <property type="match status" value="3"/>
</dbReference>
<dbReference type="PRINTS" id="PR00260">
    <property type="entry name" value="CHEMTRNSDUCR"/>
</dbReference>
<evidence type="ECO:0000259" key="7">
    <source>
        <dbReference type="PROSITE" id="PS50113"/>
    </source>
</evidence>
<dbReference type="SMART" id="SM00086">
    <property type="entry name" value="PAC"/>
    <property type="match status" value="4"/>
</dbReference>
<dbReference type="OrthoDB" id="9772100at2"/>
<dbReference type="NCBIfam" id="TIGR00229">
    <property type="entry name" value="sensory_box"/>
    <property type="match status" value="3"/>
</dbReference>
<sequence length="581" mass="64744">MFGIGTHTSEQQALEQTIIAVVTIDTHNQITFFNRAAERLWGYTRDEVLGKNVAMLIPTELRAAHDGYVNHHRQTSQDKIVGSSRDVQLQRKDGSKVWVKLALSQVMVGNKKHYTAFISDLSVEIESKQMIEQTLEQALDAVVCIDEHNRVTFYNRAAEKLWGYSRAQVMGQNVKMLVPKAIQAQHDDYINTNRVTGKDKIVGTSREIKIERADGRIVWGQLSLSKVRLSDKTLYTAFVKDVTEEVIRREEREMLSLVANETNNAVIITGPDGLIRYVNNGFERLTGYLLHDIRDKKPGSFLQGPETDPGTVERMRQHIKRQEPFFDEVLNYTKTGEPYWVSLSINPVFDDSGQLKSFISVQANITEVKQLALDFTKKLDAIGGALVLLGINPRGQVQYANALLEQKLSGICTTQEFSSDIFQSLSGKEQEQLAKQGNIAKLASIERNGKPLTLDARLCSLRNVKGEITQYVLFGIDITERRIAVSQTQAAMQQVLTASNTIIQIIGTINGISEQTNLLALNAAIEAARAGELGRGFAVVADEVRTLASNSKTASSEIDKLVKETLAKISQLAQLLEKIEN</sequence>
<dbReference type="GO" id="GO:0006935">
    <property type="term" value="P:chemotaxis"/>
    <property type="evidence" value="ECO:0007669"/>
    <property type="project" value="UniProtKB-KW"/>
</dbReference>
<protein>
    <submittedName>
        <fullName evidence="8">Sensory box protein</fullName>
    </submittedName>
</protein>
<dbReference type="Pfam" id="PF00989">
    <property type="entry name" value="PAS"/>
    <property type="match status" value="1"/>
</dbReference>
<evidence type="ECO:0000313" key="9">
    <source>
        <dbReference type="Proteomes" id="UP000001036"/>
    </source>
</evidence>
<evidence type="ECO:0000256" key="4">
    <source>
        <dbReference type="PROSITE-ProRule" id="PRU00284"/>
    </source>
</evidence>
<dbReference type="SUPFAM" id="SSF58104">
    <property type="entry name" value="Methyl-accepting chemotaxis protein (MCP) signaling domain"/>
    <property type="match status" value="1"/>
</dbReference>
<dbReference type="GO" id="GO:0006355">
    <property type="term" value="P:regulation of DNA-templated transcription"/>
    <property type="evidence" value="ECO:0007669"/>
    <property type="project" value="InterPro"/>
</dbReference>
<dbReference type="eggNOG" id="COG3829">
    <property type="taxonomic scope" value="Bacteria"/>
</dbReference>
<comment type="similarity">
    <text evidence="3">Belongs to the methyl-accepting chemotaxis (MCP) protein family.</text>
</comment>
<dbReference type="Proteomes" id="UP000001036">
    <property type="component" value="Chromosome"/>
</dbReference>
<dbReference type="AlphaFoldDB" id="B3PHX1"/>
<dbReference type="Pfam" id="PF13426">
    <property type="entry name" value="PAS_9"/>
    <property type="match status" value="2"/>
</dbReference>
<feature type="domain" description="PAS" evidence="6">
    <location>
        <begin position="6"/>
        <end position="52"/>
    </location>
</feature>
<dbReference type="InterPro" id="IPR051310">
    <property type="entry name" value="MCP_chemotaxis"/>
</dbReference>
<organism evidence="8 9">
    <name type="scientific">Cellvibrio japonicus (strain Ueda107)</name>
    <name type="common">Pseudomonas fluorescens subsp. cellulosa</name>
    <dbReference type="NCBI Taxonomy" id="498211"/>
    <lineage>
        <taxon>Bacteria</taxon>
        <taxon>Pseudomonadati</taxon>
        <taxon>Pseudomonadota</taxon>
        <taxon>Gammaproteobacteria</taxon>
        <taxon>Cellvibrionales</taxon>
        <taxon>Cellvibrionaceae</taxon>
        <taxon>Cellvibrio</taxon>
    </lineage>
</organism>
<proteinExistence type="inferred from homology"/>
<dbReference type="EMBL" id="CP000934">
    <property type="protein sequence ID" value="ACE85779.1"/>
    <property type="molecule type" value="Genomic_DNA"/>
</dbReference>
<accession>B3PHX1</accession>
<dbReference type="PANTHER" id="PTHR43531:SF11">
    <property type="entry name" value="METHYL-ACCEPTING CHEMOTAXIS PROTEIN 3"/>
    <property type="match status" value="1"/>
</dbReference>
<keyword evidence="1" id="KW-0145">Chemotaxis</keyword>
<dbReference type="InterPro" id="IPR001610">
    <property type="entry name" value="PAC"/>
</dbReference>
<dbReference type="CDD" id="cd00130">
    <property type="entry name" value="PAS"/>
    <property type="match status" value="3"/>
</dbReference>
<reference evidence="8 9" key="1">
    <citation type="journal article" date="2008" name="J. Bacteriol.">
        <title>Insights into plant cell wall degradation from the genome sequence of the soil bacterium Cellvibrio japonicus.</title>
        <authorList>
            <person name="Deboy R.T."/>
            <person name="Mongodin E.F."/>
            <person name="Fouts D.E."/>
            <person name="Tailford L.E."/>
            <person name="Khouri H."/>
            <person name="Emerson J.B."/>
            <person name="Mohamoud Y."/>
            <person name="Watkins K."/>
            <person name="Henrissat B."/>
            <person name="Gilbert H.J."/>
            <person name="Nelson K.E."/>
        </authorList>
    </citation>
    <scope>NUCLEOTIDE SEQUENCE [LARGE SCALE GENOMIC DNA]</scope>
    <source>
        <strain evidence="8 9">Ueda107</strain>
    </source>
</reference>
<feature type="domain" description="PAC" evidence="7">
    <location>
        <begin position="438"/>
        <end position="490"/>
    </location>
</feature>
<dbReference type="Pfam" id="PF00015">
    <property type="entry name" value="MCPsignal"/>
    <property type="match status" value="1"/>
</dbReference>
<dbReference type="PANTHER" id="PTHR43531">
    <property type="entry name" value="PROTEIN ICFG"/>
    <property type="match status" value="1"/>
</dbReference>
<dbReference type="KEGG" id="cja:CJA_3714"/>
<keyword evidence="2 4" id="KW-0807">Transducer</keyword>
<dbReference type="InterPro" id="IPR000014">
    <property type="entry name" value="PAS"/>
</dbReference>
<evidence type="ECO:0000256" key="2">
    <source>
        <dbReference type="ARBA" id="ARBA00023224"/>
    </source>
</evidence>
<dbReference type="InterPro" id="IPR000700">
    <property type="entry name" value="PAS-assoc_C"/>
</dbReference>
<dbReference type="GO" id="GO:0005886">
    <property type="term" value="C:plasma membrane"/>
    <property type="evidence" value="ECO:0007669"/>
    <property type="project" value="TreeGrafter"/>
</dbReference>
<dbReference type="STRING" id="498211.CJA_3714"/>
<evidence type="ECO:0000256" key="1">
    <source>
        <dbReference type="ARBA" id="ARBA00022500"/>
    </source>
</evidence>
<dbReference type="RefSeq" id="WP_012489286.1">
    <property type="nucleotide sequence ID" value="NC_010995.1"/>
</dbReference>